<organism evidence="2 3">
    <name type="scientific">Suillus subaureus</name>
    <dbReference type="NCBI Taxonomy" id="48587"/>
    <lineage>
        <taxon>Eukaryota</taxon>
        <taxon>Fungi</taxon>
        <taxon>Dikarya</taxon>
        <taxon>Basidiomycota</taxon>
        <taxon>Agaricomycotina</taxon>
        <taxon>Agaricomycetes</taxon>
        <taxon>Agaricomycetidae</taxon>
        <taxon>Boletales</taxon>
        <taxon>Suillineae</taxon>
        <taxon>Suillaceae</taxon>
        <taxon>Suillus</taxon>
    </lineage>
</organism>
<protein>
    <submittedName>
        <fullName evidence="2">Uncharacterized protein</fullName>
    </submittedName>
</protein>
<dbReference type="Proteomes" id="UP000807769">
    <property type="component" value="Unassembled WGS sequence"/>
</dbReference>
<dbReference type="GeneID" id="64633968"/>
<dbReference type="EMBL" id="JABBWG010000012">
    <property type="protein sequence ID" value="KAG1817976.1"/>
    <property type="molecule type" value="Genomic_DNA"/>
</dbReference>
<keyword evidence="1" id="KW-0472">Membrane</keyword>
<keyword evidence="1" id="KW-1133">Transmembrane helix</keyword>
<comment type="caution">
    <text evidence="2">The sequence shown here is derived from an EMBL/GenBank/DDBJ whole genome shotgun (WGS) entry which is preliminary data.</text>
</comment>
<sequence length="282" mass="30579">MTSTLTPFPVAPWKILYITSDLNVYGTSARSRRPHSMSSILTTFLITPACCTPTSPILQYTEGLTWGSLEDTLAQQLCGEIATIGLLLGLIPACFVLSIVLVNEHRLSVVLSVLSTSATCILAKKWLGLSIFHADLGDEQLVHILRQCPNDGPESPEEKNLHIGGRPMKTSGACAFVTLDKVRKTPLSFITRVDIVEPGMKVFPTSGASPIANQVSMHSIAIVLGDKFLKFPFPLPVGAKKAKLRIAQKSLYIEIILPLKLILGETDLDMFPVIPYGGDLAL</sequence>
<reference evidence="2" key="1">
    <citation type="journal article" date="2020" name="New Phytol.">
        <title>Comparative genomics reveals dynamic genome evolution in host specialist ectomycorrhizal fungi.</title>
        <authorList>
            <person name="Lofgren L.A."/>
            <person name="Nguyen N.H."/>
            <person name="Vilgalys R."/>
            <person name="Ruytinx J."/>
            <person name="Liao H.L."/>
            <person name="Branco S."/>
            <person name="Kuo A."/>
            <person name="LaButti K."/>
            <person name="Lipzen A."/>
            <person name="Andreopoulos W."/>
            <person name="Pangilinan J."/>
            <person name="Riley R."/>
            <person name="Hundley H."/>
            <person name="Na H."/>
            <person name="Barry K."/>
            <person name="Grigoriev I.V."/>
            <person name="Stajich J.E."/>
            <person name="Kennedy P.G."/>
        </authorList>
    </citation>
    <scope>NUCLEOTIDE SEQUENCE</scope>
    <source>
        <strain evidence="2">MN1</strain>
    </source>
</reference>
<evidence type="ECO:0000256" key="1">
    <source>
        <dbReference type="SAM" id="Phobius"/>
    </source>
</evidence>
<keyword evidence="3" id="KW-1185">Reference proteome</keyword>
<dbReference type="OrthoDB" id="432970at2759"/>
<proteinExistence type="predicted"/>
<gene>
    <name evidence="2" type="ORF">BJ212DRAFT_1479797</name>
</gene>
<accession>A0A9P7JEP1</accession>
<evidence type="ECO:0000313" key="2">
    <source>
        <dbReference type="EMBL" id="KAG1817976.1"/>
    </source>
</evidence>
<feature type="transmembrane region" description="Helical" evidence="1">
    <location>
        <begin position="81"/>
        <end position="102"/>
    </location>
</feature>
<name>A0A9P7JEP1_9AGAM</name>
<dbReference type="RefSeq" id="XP_041194036.1">
    <property type="nucleotide sequence ID" value="XM_041339952.1"/>
</dbReference>
<keyword evidence="1" id="KW-0812">Transmembrane</keyword>
<evidence type="ECO:0000313" key="3">
    <source>
        <dbReference type="Proteomes" id="UP000807769"/>
    </source>
</evidence>
<dbReference type="AlphaFoldDB" id="A0A9P7JEP1"/>